<accession>A0A2T0WPJ3</accession>
<dbReference type="AlphaFoldDB" id="A0A2T0WPJ3"/>
<protein>
    <recommendedName>
        <fullName evidence="1">IraD/Gp25-like domain-containing protein</fullName>
    </recommendedName>
</protein>
<dbReference type="RefSeq" id="WP_106133324.1">
    <property type="nucleotide sequence ID" value="NZ_PVTR01000004.1"/>
</dbReference>
<comment type="caution">
    <text evidence="2">The sequence shown here is derived from an EMBL/GenBank/DDBJ whole genome shotgun (WGS) entry which is preliminary data.</text>
</comment>
<proteinExistence type="predicted"/>
<dbReference type="EMBL" id="PVTR01000004">
    <property type="protein sequence ID" value="PRY88605.1"/>
    <property type="molecule type" value="Genomic_DNA"/>
</dbReference>
<sequence length="138" mass="15929">MAEEKSFLGRGWAYPVTFNKLLGKVNMVSDEEDIRQSLQIYLKTNRGERILRLDYGTVMQEHVFDLGGIANLNYLCELLKNDIRIYEPRIIVLNVDADGSQLRDGIVHFNVEYEIQSTNIRDNIVYPFYILEGTNIPG</sequence>
<gene>
    <name evidence="2" type="ORF">CLW00_104256</name>
</gene>
<dbReference type="OrthoDB" id="9802846at2"/>
<evidence type="ECO:0000259" key="1">
    <source>
        <dbReference type="Pfam" id="PF04965"/>
    </source>
</evidence>
<evidence type="ECO:0000313" key="2">
    <source>
        <dbReference type="EMBL" id="PRY88605.1"/>
    </source>
</evidence>
<evidence type="ECO:0000313" key="3">
    <source>
        <dbReference type="Proteomes" id="UP000238157"/>
    </source>
</evidence>
<feature type="domain" description="IraD/Gp25-like" evidence="1">
    <location>
        <begin position="29"/>
        <end position="119"/>
    </location>
</feature>
<dbReference type="Pfam" id="PF04965">
    <property type="entry name" value="GPW_gp25"/>
    <property type="match status" value="1"/>
</dbReference>
<reference evidence="2 3" key="1">
    <citation type="submission" date="2018-03" db="EMBL/GenBank/DDBJ databases">
        <title>Genomic Encyclopedia of Archaeal and Bacterial Type Strains, Phase II (KMG-II): from individual species to whole genera.</title>
        <authorList>
            <person name="Goeker M."/>
        </authorList>
    </citation>
    <scope>NUCLEOTIDE SEQUENCE [LARGE SCALE GENOMIC DNA]</scope>
    <source>
        <strain evidence="2 3">DSM 27929</strain>
    </source>
</reference>
<dbReference type="Proteomes" id="UP000238157">
    <property type="component" value="Unassembled WGS sequence"/>
</dbReference>
<organism evidence="2 3">
    <name type="scientific">Mongoliibacter ruber</name>
    <dbReference type="NCBI Taxonomy" id="1750599"/>
    <lineage>
        <taxon>Bacteria</taxon>
        <taxon>Pseudomonadati</taxon>
        <taxon>Bacteroidota</taxon>
        <taxon>Cytophagia</taxon>
        <taxon>Cytophagales</taxon>
        <taxon>Cyclobacteriaceae</taxon>
        <taxon>Mongoliibacter</taxon>
    </lineage>
</organism>
<dbReference type="Gene3D" id="3.10.450.40">
    <property type="match status" value="1"/>
</dbReference>
<dbReference type="SUPFAM" id="SSF160719">
    <property type="entry name" value="gpW/gp25-like"/>
    <property type="match status" value="1"/>
</dbReference>
<dbReference type="InterPro" id="IPR007048">
    <property type="entry name" value="IraD/Gp25-like"/>
</dbReference>
<keyword evidence="3" id="KW-1185">Reference proteome</keyword>
<name>A0A2T0WPJ3_9BACT</name>